<name>A0A9D3PDI5_MEGAT</name>
<dbReference type="GO" id="GO:0007144">
    <property type="term" value="P:female meiosis I"/>
    <property type="evidence" value="ECO:0007669"/>
    <property type="project" value="TreeGrafter"/>
</dbReference>
<dbReference type="Proteomes" id="UP001046870">
    <property type="component" value="Chromosome 24"/>
</dbReference>
<feature type="region of interest" description="Disordered" evidence="1">
    <location>
        <begin position="302"/>
        <end position="331"/>
    </location>
</feature>
<proteinExistence type="predicted"/>
<feature type="compositionally biased region" description="Basic and acidic residues" evidence="1">
    <location>
        <begin position="492"/>
        <end position="518"/>
    </location>
</feature>
<organism evidence="2 3">
    <name type="scientific">Megalops atlanticus</name>
    <name type="common">Tarpon</name>
    <name type="synonym">Clupea gigantea</name>
    <dbReference type="NCBI Taxonomy" id="7932"/>
    <lineage>
        <taxon>Eukaryota</taxon>
        <taxon>Metazoa</taxon>
        <taxon>Chordata</taxon>
        <taxon>Craniata</taxon>
        <taxon>Vertebrata</taxon>
        <taxon>Euteleostomi</taxon>
        <taxon>Actinopterygii</taxon>
        <taxon>Neopterygii</taxon>
        <taxon>Teleostei</taxon>
        <taxon>Elopiformes</taxon>
        <taxon>Megalopidae</taxon>
        <taxon>Megalops</taxon>
    </lineage>
</organism>
<comment type="caution">
    <text evidence="2">The sequence shown here is derived from an EMBL/GenBank/DDBJ whole genome shotgun (WGS) entry which is preliminary data.</text>
</comment>
<feature type="region of interest" description="Disordered" evidence="1">
    <location>
        <begin position="575"/>
        <end position="594"/>
    </location>
</feature>
<sequence length="830" mass="92243">MQCQPWTRLSCTAPGQHSLTMPSPLPPFQMAVCPGLRSTCLILVMVQMFLEWSPVSLKNQMLNILQIGNSSSKLFPVWPADSDQINQDGKMVLGGNGSLDEIDVNKFYQDTFQNIDGDQMESLYQGFQGLDLMDSWILSGQKEPDLSILDSPHFTDSSYNQHVMLKGNSFGHREDFGFNKSECDPCLQDGSKEIHSGSFQKVPGEFGMYAFHNRSNSNNTRLQKEFLMEQARDKFSKCSSVEQTGLASGSDSPPQRGKWPQTTQQRQHPFRGFEEYNVHQPQRRAFSPSQNYYGEKHGKVNGRSWKAGEHGGPNFQNGYQSNRNPYDQSQMSSVDLPCDFTQACTSELRSGDYLQPGKSGPAWSEGDLLSTLWKPGLQNGRRSSPAHSPRVSLSGLTNFSSNGNPASPQPPFHSNSSPVSQGGWQDWRSKPGEGRPGAWPRGVPPGNANLHMSSSHSRLDPAATKDSHCQPAVTSNQRSYAGGWGGAAVGEDPDKYFRSRTKHSPDGCDDGKSMRKNDNWFPQPGSYGGSNRHQHSSNNNYWRKQDQDRSSVSDFNSAQFLPPFQLMMADLKQKPTPSHFGLHRGSSGVAGGGGFPLPQSGFPFPDLVDLLQSEDFSHLSPFVNELLNADMPPPYFGFPPPFNKYRPMRNRSGPASELHVQLELCYEQWRTLEKERKKVLALVGKMERLRSAPVHANIITTLDRYLEAIHFTQQRRKDEIVNTTNRHRQGVPRYSDDKDVLALAAAIKELVALTRKARTALWCALQMTLPKSAAGVPVRQAELERALLELCNPGEGEAQDPGGGETKPPTGQPGDENDKAEQENRAANEK</sequence>
<feature type="region of interest" description="Disordered" evidence="1">
    <location>
        <begin position="238"/>
        <end position="267"/>
    </location>
</feature>
<feature type="compositionally biased region" description="Basic and acidic residues" evidence="1">
    <location>
        <begin position="457"/>
        <end position="468"/>
    </location>
</feature>
<evidence type="ECO:0000256" key="1">
    <source>
        <dbReference type="SAM" id="MobiDB-lite"/>
    </source>
</evidence>
<dbReference type="EMBL" id="JAFDVH010000024">
    <property type="protein sequence ID" value="KAG7455291.1"/>
    <property type="molecule type" value="Genomic_DNA"/>
</dbReference>
<feature type="compositionally biased region" description="Polar residues" evidence="1">
    <location>
        <begin position="238"/>
        <end position="253"/>
    </location>
</feature>
<feature type="compositionally biased region" description="Polar residues" evidence="1">
    <location>
        <begin position="314"/>
        <end position="331"/>
    </location>
</feature>
<feature type="region of interest" description="Disordered" evidence="1">
    <location>
        <begin position="374"/>
        <end position="555"/>
    </location>
</feature>
<dbReference type="OrthoDB" id="5978002at2759"/>
<dbReference type="PANTHER" id="PTHR33861:SF4">
    <property type="entry name" value="MEIOSIS-SPECIFIC COILED-COIL DOMAIN-CONTAINING PROTEIN MEIOC"/>
    <property type="match status" value="1"/>
</dbReference>
<feature type="compositionally biased region" description="Polar residues" evidence="1">
    <location>
        <begin position="394"/>
        <end position="423"/>
    </location>
</feature>
<dbReference type="AlphaFoldDB" id="A0A9D3PDI5"/>
<evidence type="ECO:0000313" key="3">
    <source>
        <dbReference type="Proteomes" id="UP001046870"/>
    </source>
</evidence>
<dbReference type="InterPro" id="IPR027963">
    <property type="entry name" value="MEIOC"/>
</dbReference>
<dbReference type="GO" id="GO:0007141">
    <property type="term" value="P:male meiosis I"/>
    <property type="evidence" value="ECO:0007669"/>
    <property type="project" value="TreeGrafter"/>
</dbReference>
<reference evidence="2" key="1">
    <citation type="submission" date="2021-01" db="EMBL/GenBank/DDBJ databases">
        <authorList>
            <person name="Zahm M."/>
            <person name="Roques C."/>
            <person name="Cabau C."/>
            <person name="Klopp C."/>
            <person name="Donnadieu C."/>
            <person name="Jouanno E."/>
            <person name="Lampietro C."/>
            <person name="Louis A."/>
            <person name="Herpin A."/>
            <person name="Echchiki A."/>
            <person name="Berthelot C."/>
            <person name="Parey E."/>
            <person name="Roest-Crollius H."/>
            <person name="Braasch I."/>
            <person name="Postlethwait J."/>
            <person name="Bobe J."/>
            <person name="Montfort J."/>
            <person name="Bouchez O."/>
            <person name="Begum T."/>
            <person name="Mejri S."/>
            <person name="Adams A."/>
            <person name="Chen W.-J."/>
            <person name="Guiguen Y."/>
        </authorList>
    </citation>
    <scope>NUCLEOTIDE SEQUENCE</scope>
    <source>
        <strain evidence="2">YG-15Mar2019-1</strain>
        <tissue evidence="2">Brain</tissue>
    </source>
</reference>
<dbReference type="PANTHER" id="PTHR33861">
    <property type="entry name" value="PROTEIN CBG18333"/>
    <property type="match status" value="1"/>
</dbReference>
<dbReference type="Pfam" id="PF15189">
    <property type="entry name" value="MEIOC"/>
    <property type="match status" value="1"/>
</dbReference>
<dbReference type="GO" id="GO:0048255">
    <property type="term" value="P:mRNA stabilization"/>
    <property type="evidence" value="ECO:0007669"/>
    <property type="project" value="TreeGrafter"/>
</dbReference>
<dbReference type="GO" id="GO:0005737">
    <property type="term" value="C:cytoplasm"/>
    <property type="evidence" value="ECO:0007669"/>
    <property type="project" value="TreeGrafter"/>
</dbReference>
<protein>
    <submittedName>
        <fullName evidence="2">Uncharacterized protein</fullName>
    </submittedName>
</protein>
<keyword evidence="3" id="KW-1185">Reference proteome</keyword>
<dbReference type="GO" id="GO:0005634">
    <property type="term" value="C:nucleus"/>
    <property type="evidence" value="ECO:0007669"/>
    <property type="project" value="TreeGrafter"/>
</dbReference>
<feature type="region of interest" description="Disordered" evidence="1">
    <location>
        <begin position="791"/>
        <end position="830"/>
    </location>
</feature>
<feature type="compositionally biased region" description="Basic and acidic residues" evidence="1">
    <location>
        <begin position="816"/>
        <end position="830"/>
    </location>
</feature>
<evidence type="ECO:0000313" key="2">
    <source>
        <dbReference type="EMBL" id="KAG7455291.1"/>
    </source>
</evidence>
<gene>
    <name evidence="2" type="ORF">MATL_G00254990</name>
</gene>
<accession>A0A9D3PDI5</accession>